<comment type="subcellular location">
    <subcellularLocation>
        <location evidence="1">Cell inner membrane</location>
        <topology evidence="1">Multi-pass membrane protein</topology>
    </subcellularLocation>
</comment>
<evidence type="ECO:0000256" key="2">
    <source>
        <dbReference type="ARBA" id="ARBA00022519"/>
    </source>
</evidence>
<dbReference type="Pfam" id="PF00672">
    <property type="entry name" value="HAMP"/>
    <property type="match status" value="1"/>
</dbReference>
<name>A0A1D8GHU7_9FIRM</name>
<evidence type="ECO:0008006" key="12">
    <source>
        <dbReference type="Google" id="ProtNLM"/>
    </source>
</evidence>
<keyword evidence="2" id="KW-1003">Cell membrane</keyword>
<proteinExistence type="inferred from homology"/>
<dbReference type="RefSeq" id="WP_069977307.1">
    <property type="nucleotide sequence ID" value="NZ_CP017269.1"/>
</dbReference>
<keyword evidence="2" id="KW-0997">Cell inner membrane</keyword>
<dbReference type="Gene3D" id="1.10.287.950">
    <property type="entry name" value="Methyl-accepting chemotaxis protein"/>
    <property type="match status" value="1"/>
</dbReference>
<dbReference type="GO" id="GO:0004888">
    <property type="term" value="F:transmembrane signaling receptor activity"/>
    <property type="evidence" value="ECO:0007669"/>
    <property type="project" value="InterPro"/>
</dbReference>
<dbReference type="AlphaFoldDB" id="A0A1D8GHU7"/>
<protein>
    <recommendedName>
        <fullName evidence="12">Chemotaxis protein</fullName>
    </recommendedName>
</protein>
<feature type="domain" description="Methyl-accepting transducer" evidence="7">
    <location>
        <begin position="274"/>
        <end position="545"/>
    </location>
</feature>
<organism evidence="10 11">
    <name type="scientific">Geosporobacter ferrireducens</name>
    <dbReference type="NCBI Taxonomy" id="1424294"/>
    <lineage>
        <taxon>Bacteria</taxon>
        <taxon>Bacillati</taxon>
        <taxon>Bacillota</taxon>
        <taxon>Clostridia</taxon>
        <taxon>Peptostreptococcales</taxon>
        <taxon>Thermotaleaceae</taxon>
        <taxon>Geosporobacter</taxon>
    </lineage>
</organism>
<dbReference type="SUPFAM" id="SSF58104">
    <property type="entry name" value="Methyl-accepting chemotaxis protein (MCP) signaling domain"/>
    <property type="match status" value="1"/>
</dbReference>
<dbReference type="OrthoDB" id="1706317at2"/>
<evidence type="ECO:0000259" key="7">
    <source>
        <dbReference type="PROSITE" id="PS50111"/>
    </source>
</evidence>
<evidence type="ECO:0000313" key="11">
    <source>
        <dbReference type="Proteomes" id="UP000095743"/>
    </source>
</evidence>
<dbReference type="Gene3D" id="6.10.340.10">
    <property type="match status" value="1"/>
</dbReference>
<evidence type="ECO:0000256" key="5">
    <source>
        <dbReference type="PROSITE-ProRule" id="PRU00284"/>
    </source>
</evidence>
<dbReference type="InterPro" id="IPR024478">
    <property type="entry name" value="HlyB_4HB_MCP"/>
</dbReference>
<reference evidence="10 11" key="1">
    <citation type="submission" date="2016-09" db="EMBL/GenBank/DDBJ databases">
        <title>Genomic analysis reveals versatility of anaerobic energy metabolism of Geosporobacter ferrireducens IRF9 of phylum Firmicutes.</title>
        <authorList>
            <person name="Kim S.-J."/>
        </authorList>
    </citation>
    <scope>NUCLEOTIDE SEQUENCE [LARGE SCALE GENOMIC DNA]</scope>
    <source>
        <strain evidence="10 11">IRF9</strain>
    </source>
</reference>
<evidence type="ECO:0000313" key="10">
    <source>
        <dbReference type="EMBL" id="AOT70499.1"/>
    </source>
</evidence>
<comment type="similarity">
    <text evidence="4">Belongs to the methyl-accepting chemotaxis (MCP) protein family.</text>
</comment>
<evidence type="ECO:0000256" key="6">
    <source>
        <dbReference type="SAM" id="Phobius"/>
    </source>
</evidence>
<dbReference type="Proteomes" id="UP000095743">
    <property type="component" value="Chromosome"/>
</dbReference>
<feature type="transmembrane region" description="Helical" evidence="6">
    <location>
        <begin position="182"/>
        <end position="201"/>
    </location>
</feature>
<dbReference type="SMART" id="SM00304">
    <property type="entry name" value="HAMP"/>
    <property type="match status" value="1"/>
</dbReference>
<dbReference type="PROSITE" id="PS50885">
    <property type="entry name" value="HAMP"/>
    <property type="match status" value="1"/>
</dbReference>
<dbReference type="GO" id="GO:0007165">
    <property type="term" value="P:signal transduction"/>
    <property type="evidence" value="ECO:0007669"/>
    <property type="project" value="UniProtKB-KW"/>
</dbReference>
<dbReference type="InterPro" id="IPR003660">
    <property type="entry name" value="HAMP_dom"/>
</dbReference>
<dbReference type="KEGG" id="gfe:Gferi_13490"/>
<dbReference type="InterPro" id="IPR004090">
    <property type="entry name" value="Chemotax_Me-accpt_rcpt"/>
</dbReference>
<evidence type="ECO:0000259" key="9">
    <source>
        <dbReference type="PROSITE" id="PS50885"/>
    </source>
</evidence>
<dbReference type="PROSITE" id="PS50192">
    <property type="entry name" value="T_SNARE"/>
    <property type="match status" value="1"/>
</dbReference>
<dbReference type="STRING" id="1424294.Gferi_13490"/>
<feature type="domain" description="T-SNARE coiled-coil homology" evidence="8">
    <location>
        <begin position="265"/>
        <end position="327"/>
    </location>
</feature>
<dbReference type="PRINTS" id="PR00260">
    <property type="entry name" value="CHEMTRNSDUCR"/>
</dbReference>
<feature type="transmembrane region" description="Helical" evidence="6">
    <location>
        <begin position="7"/>
        <end position="27"/>
    </location>
</feature>
<dbReference type="PANTHER" id="PTHR32089">
    <property type="entry name" value="METHYL-ACCEPTING CHEMOTAXIS PROTEIN MCPB"/>
    <property type="match status" value="1"/>
</dbReference>
<dbReference type="PROSITE" id="PS50111">
    <property type="entry name" value="CHEMOTAXIS_TRANSDUC_2"/>
    <property type="match status" value="1"/>
</dbReference>
<gene>
    <name evidence="10" type="ORF">Gferi_13490</name>
</gene>
<dbReference type="GO" id="GO:0006935">
    <property type="term" value="P:chemotaxis"/>
    <property type="evidence" value="ECO:0007669"/>
    <property type="project" value="InterPro"/>
</dbReference>
<keyword evidence="3 5" id="KW-0807">Transducer</keyword>
<dbReference type="Pfam" id="PF00015">
    <property type="entry name" value="MCPsignal"/>
    <property type="match status" value="1"/>
</dbReference>
<sequence length="560" mass="61954">MKIRTKILISFFIVILLLAGLCVYSLMNMFHIQETSKAMIEEAMSSIQNGKNIQSSALEQDVSLRGFIITGRREFIDNFKLAQSERIQSSDITLTNSQNSEERELIEKLIAQAKEYDGISEKILSLKEQGIEEEAIEDMQFKAYPKTQEIKLTVAALISFKEKQVDEQITDLYRLQDRTKGMTVGFIAIAIALSFLISLLITRSITRPIQQFSIAAQAVAAGDLNREIKIETRDETGLLVESFNRMVRELRGFIEQAVLSAEEISAASQQLSASSQQVSAAVEEVNAVAIELSKDTDDESLTIEQSKMKIDQIFEHTDTVSKRIQKVLQLSQENLKSTTEGRRVSYEAAEKIELIKANTEETVEKILNLNQASDKIASVMVLIGSVYEQINLLALNAAIEAARAGEAGRGFAVVAEEIRKLADQSAESANQISVAINGIKEQIRVFTDSMTMNDHALKAGAVIVNQASQNFEEIHHEIQEMAQEIEMVNCSILKVVQEADSVMEDFETVFNIAKKTAASAQEVSATTEEQAGQIEGIAGAAENLASIAEVLNNRISLFKI</sequence>
<keyword evidence="6" id="KW-0472">Membrane</keyword>
<dbReference type="SMART" id="SM00283">
    <property type="entry name" value="MA"/>
    <property type="match status" value="1"/>
</dbReference>
<dbReference type="EMBL" id="CP017269">
    <property type="protein sequence ID" value="AOT70499.1"/>
    <property type="molecule type" value="Genomic_DNA"/>
</dbReference>
<feature type="domain" description="HAMP" evidence="9">
    <location>
        <begin position="203"/>
        <end position="255"/>
    </location>
</feature>
<keyword evidence="6" id="KW-1133">Transmembrane helix</keyword>
<keyword evidence="6" id="KW-0812">Transmembrane</keyword>
<dbReference type="GO" id="GO:0005886">
    <property type="term" value="C:plasma membrane"/>
    <property type="evidence" value="ECO:0007669"/>
    <property type="project" value="UniProtKB-SubCell"/>
</dbReference>
<evidence type="ECO:0000256" key="1">
    <source>
        <dbReference type="ARBA" id="ARBA00004429"/>
    </source>
</evidence>
<dbReference type="InterPro" id="IPR000727">
    <property type="entry name" value="T_SNARE_dom"/>
</dbReference>
<evidence type="ECO:0000256" key="3">
    <source>
        <dbReference type="ARBA" id="ARBA00023224"/>
    </source>
</evidence>
<evidence type="ECO:0000256" key="4">
    <source>
        <dbReference type="ARBA" id="ARBA00029447"/>
    </source>
</evidence>
<dbReference type="CDD" id="cd06225">
    <property type="entry name" value="HAMP"/>
    <property type="match status" value="1"/>
</dbReference>
<dbReference type="InterPro" id="IPR004089">
    <property type="entry name" value="MCPsignal_dom"/>
</dbReference>
<accession>A0A1D8GHU7</accession>
<evidence type="ECO:0000259" key="8">
    <source>
        <dbReference type="PROSITE" id="PS50192"/>
    </source>
</evidence>
<dbReference type="PANTHER" id="PTHR32089:SF112">
    <property type="entry name" value="LYSOZYME-LIKE PROTEIN-RELATED"/>
    <property type="match status" value="1"/>
</dbReference>
<keyword evidence="11" id="KW-1185">Reference proteome</keyword>
<dbReference type="Pfam" id="PF12729">
    <property type="entry name" value="4HB_MCP_1"/>
    <property type="match status" value="1"/>
</dbReference>